<dbReference type="PANTHER" id="PTHR45138">
    <property type="entry name" value="REGULATORY COMPONENTS OF SENSORY TRANSDUCTION SYSTEM"/>
    <property type="match status" value="1"/>
</dbReference>
<dbReference type="Pfam" id="PF13675">
    <property type="entry name" value="PilJ"/>
    <property type="match status" value="1"/>
</dbReference>
<dbReference type="AlphaFoldDB" id="A0A1I4V4Q6"/>
<evidence type="ECO:0000256" key="1">
    <source>
        <dbReference type="ARBA" id="ARBA00004141"/>
    </source>
</evidence>
<evidence type="ECO:0000256" key="3">
    <source>
        <dbReference type="ARBA" id="ARBA00022692"/>
    </source>
</evidence>
<dbReference type="EMBL" id="FOVE01000001">
    <property type="protein sequence ID" value="SFM96176.1"/>
    <property type="molecule type" value="Genomic_DNA"/>
</dbReference>
<sequence>MVKNFDVTLKRRYILALSLIAALAIISQLIIQITVMKGEDDSRVVNIAGRQRMLSQRINKCALGINTAENETIRQHYRDELQLSIKLWASSHKGLQFGDAALGLPGNNSSKIKALFASIEANHQAILSAATQIAKQVDKTAFPEEIAQIRDNEKTFLKGMDEIVFLYDQEAKDRINVIKHVEIGILLFTLLVLALEARFIFMPAERKIREDMLLLRDSEENLRRLFETAPTAMLQVRGDDLGLIQLNVHARDMLGLQDKETGGSHLDAFLDADADRIKELTTLLKKKPSVQNYEVGIKTQNGKFYIVLLSAHELLFNKQNTIVVGLTDITHLKEAEDILRYRATTDDMTGLANRRTGIDILGMEFERSKRSQRPLTICFVDINDLKRVNDTYGHSEGDWMIKTASRAIREIIRAHDTAARLGGDEFLIILPDCDEAAARNVMNRIESLIHQINRNGDKPYLLGISYGLCEYKTVKPSNVDEFITTADHLMYEDKRAKKTGNSPAPE</sequence>
<dbReference type="InterPro" id="IPR000160">
    <property type="entry name" value="GGDEF_dom"/>
</dbReference>
<dbReference type="CDD" id="cd01949">
    <property type="entry name" value="GGDEF"/>
    <property type="match status" value="1"/>
</dbReference>
<proteinExistence type="predicted"/>
<dbReference type="Pfam" id="PF00989">
    <property type="entry name" value="PAS"/>
    <property type="match status" value="1"/>
</dbReference>
<dbReference type="GO" id="GO:0016020">
    <property type="term" value="C:membrane"/>
    <property type="evidence" value="ECO:0007669"/>
    <property type="project" value="UniProtKB-SubCell"/>
</dbReference>
<dbReference type="EC" id="2.7.7.65" evidence="2"/>
<dbReference type="Gene3D" id="3.30.450.20">
    <property type="entry name" value="PAS domain"/>
    <property type="match status" value="1"/>
</dbReference>
<dbReference type="RefSeq" id="WP_091189658.1">
    <property type="nucleotide sequence ID" value="NZ_FOVE01000001.1"/>
</dbReference>
<evidence type="ECO:0000256" key="2">
    <source>
        <dbReference type="ARBA" id="ARBA00012528"/>
    </source>
</evidence>
<dbReference type="SUPFAM" id="SSF55073">
    <property type="entry name" value="Nucleotide cyclase"/>
    <property type="match status" value="1"/>
</dbReference>
<evidence type="ECO:0000256" key="7">
    <source>
        <dbReference type="SAM" id="Phobius"/>
    </source>
</evidence>
<reference evidence="10" key="1">
    <citation type="submission" date="2016-10" db="EMBL/GenBank/DDBJ databases">
        <authorList>
            <person name="Varghese N."/>
            <person name="Submissions S."/>
        </authorList>
    </citation>
    <scope>NUCLEOTIDE SEQUENCE [LARGE SCALE GENOMIC DNA]</scope>
    <source>
        <strain evidence="10">DSM 6150</strain>
    </source>
</reference>
<dbReference type="Gene3D" id="3.30.70.270">
    <property type="match status" value="1"/>
</dbReference>
<dbReference type="PROSITE" id="PS50887">
    <property type="entry name" value="GGDEF"/>
    <property type="match status" value="1"/>
</dbReference>
<organism evidence="9 10">
    <name type="scientific">Formivibrio citricus</name>
    <dbReference type="NCBI Taxonomy" id="83765"/>
    <lineage>
        <taxon>Bacteria</taxon>
        <taxon>Pseudomonadati</taxon>
        <taxon>Pseudomonadota</taxon>
        <taxon>Betaproteobacteria</taxon>
        <taxon>Neisseriales</taxon>
        <taxon>Chitinibacteraceae</taxon>
        <taxon>Formivibrio</taxon>
    </lineage>
</organism>
<name>A0A1I4V4Q6_9NEIS</name>
<keyword evidence="10" id="KW-1185">Reference proteome</keyword>
<evidence type="ECO:0000256" key="5">
    <source>
        <dbReference type="ARBA" id="ARBA00023136"/>
    </source>
</evidence>
<keyword evidence="3 7" id="KW-0812">Transmembrane</keyword>
<dbReference type="OrthoDB" id="9813903at2"/>
<dbReference type="NCBIfam" id="TIGR00229">
    <property type="entry name" value="sensory_box"/>
    <property type="match status" value="1"/>
</dbReference>
<dbReference type="InterPro" id="IPR029095">
    <property type="entry name" value="NarX-like_N"/>
</dbReference>
<comment type="subcellular location">
    <subcellularLocation>
        <location evidence="1">Membrane</location>
        <topology evidence="1">Multi-pass membrane protein</topology>
    </subcellularLocation>
</comment>
<keyword evidence="4 7" id="KW-1133">Transmembrane helix</keyword>
<keyword evidence="5 7" id="KW-0472">Membrane</keyword>
<dbReference type="NCBIfam" id="TIGR00254">
    <property type="entry name" value="GGDEF"/>
    <property type="match status" value="1"/>
</dbReference>
<evidence type="ECO:0000256" key="6">
    <source>
        <dbReference type="ARBA" id="ARBA00034247"/>
    </source>
</evidence>
<gene>
    <name evidence="9" type="ORF">SAMN05660284_00124</name>
</gene>
<dbReference type="InterPro" id="IPR050469">
    <property type="entry name" value="Diguanylate_Cyclase"/>
</dbReference>
<dbReference type="InterPro" id="IPR035965">
    <property type="entry name" value="PAS-like_dom_sf"/>
</dbReference>
<dbReference type="InterPro" id="IPR013767">
    <property type="entry name" value="PAS_fold"/>
</dbReference>
<accession>A0A1I4V4Q6</accession>
<dbReference type="GO" id="GO:0006355">
    <property type="term" value="P:regulation of DNA-templated transcription"/>
    <property type="evidence" value="ECO:0007669"/>
    <property type="project" value="InterPro"/>
</dbReference>
<dbReference type="InterPro" id="IPR000014">
    <property type="entry name" value="PAS"/>
</dbReference>
<feature type="domain" description="GGDEF" evidence="8">
    <location>
        <begin position="373"/>
        <end position="506"/>
    </location>
</feature>
<evidence type="ECO:0000313" key="9">
    <source>
        <dbReference type="EMBL" id="SFM96176.1"/>
    </source>
</evidence>
<feature type="transmembrane region" description="Helical" evidence="7">
    <location>
        <begin position="12"/>
        <end position="31"/>
    </location>
</feature>
<evidence type="ECO:0000259" key="8">
    <source>
        <dbReference type="PROSITE" id="PS50887"/>
    </source>
</evidence>
<dbReference type="SUPFAM" id="SSF55785">
    <property type="entry name" value="PYP-like sensor domain (PAS domain)"/>
    <property type="match status" value="1"/>
</dbReference>
<evidence type="ECO:0000313" key="10">
    <source>
        <dbReference type="Proteomes" id="UP000242869"/>
    </source>
</evidence>
<evidence type="ECO:0000256" key="4">
    <source>
        <dbReference type="ARBA" id="ARBA00022989"/>
    </source>
</evidence>
<dbReference type="InterPro" id="IPR029787">
    <property type="entry name" value="Nucleotide_cyclase"/>
</dbReference>
<dbReference type="Pfam" id="PF00990">
    <property type="entry name" value="GGDEF"/>
    <property type="match status" value="1"/>
</dbReference>
<dbReference type="SMART" id="SM00267">
    <property type="entry name" value="GGDEF"/>
    <property type="match status" value="1"/>
</dbReference>
<dbReference type="GO" id="GO:0052621">
    <property type="term" value="F:diguanylate cyclase activity"/>
    <property type="evidence" value="ECO:0007669"/>
    <property type="project" value="UniProtKB-EC"/>
</dbReference>
<comment type="catalytic activity">
    <reaction evidence="6">
        <text>2 GTP = 3',3'-c-di-GMP + 2 diphosphate</text>
        <dbReference type="Rhea" id="RHEA:24898"/>
        <dbReference type="ChEBI" id="CHEBI:33019"/>
        <dbReference type="ChEBI" id="CHEBI:37565"/>
        <dbReference type="ChEBI" id="CHEBI:58805"/>
        <dbReference type="EC" id="2.7.7.65"/>
    </reaction>
</comment>
<protein>
    <recommendedName>
        <fullName evidence="2">diguanylate cyclase</fullName>
        <ecNumber evidence="2">2.7.7.65</ecNumber>
    </recommendedName>
</protein>
<dbReference type="InterPro" id="IPR043128">
    <property type="entry name" value="Rev_trsase/Diguanyl_cyclase"/>
</dbReference>
<dbReference type="PANTHER" id="PTHR45138:SF9">
    <property type="entry name" value="DIGUANYLATE CYCLASE DGCM-RELATED"/>
    <property type="match status" value="1"/>
</dbReference>
<dbReference type="Proteomes" id="UP000242869">
    <property type="component" value="Unassembled WGS sequence"/>
</dbReference>
<dbReference type="STRING" id="83765.SAMN05660284_00124"/>